<organism evidence="2 3">
    <name type="scientific">Coregonus suidteri</name>
    <dbReference type="NCBI Taxonomy" id="861788"/>
    <lineage>
        <taxon>Eukaryota</taxon>
        <taxon>Metazoa</taxon>
        <taxon>Chordata</taxon>
        <taxon>Craniata</taxon>
        <taxon>Vertebrata</taxon>
        <taxon>Euteleostomi</taxon>
        <taxon>Actinopterygii</taxon>
        <taxon>Neopterygii</taxon>
        <taxon>Teleostei</taxon>
        <taxon>Protacanthopterygii</taxon>
        <taxon>Salmoniformes</taxon>
        <taxon>Salmonidae</taxon>
        <taxon>Coregoninae</taxon>
        <taxon>Coregonus</taxon>
    </lineage>
</organism>
<keyword evidence="3" id="KW-1185">Reference proteome</keyword>
<evidence type="ECO:0000256" key="1">
    <source>
        <dbReference type="SAM" id="MobiDB-lite"/>
    </source>
</evidence>
<reference evidence="2 3" key="1">
    <citation type="submission" date="2021-04" db="EMBL/GenBank/DDBJ databases">
        <authorList>
            <person name="De Guttry C."/>
            <person name="Zahm M."/>
            <person name="Klopp C."/>
            <person name="Cabau C."/>
            <person name="Louis A."/>
            <person name="Berthelot C."/>
            <person name="Parey E."/>
            <person name="Roest Crollius H."/>
            <person name="Montfort J."/>
            <person name="Robinson-Rechavi M."/>
            <person name="Bucao C."/>
            <person name="Bouchez O."/>
            <person name="Gislard M."/>
            <person name="Lluch J."/>
            <person name="Milhes M."/>
            <person name="Lampietro C."/>
            <person name="Lopez Roques C."/>
            <person name="Donnadieu C."/>
            <person name="Braasch I."/>
            <person name="Desvignes T."/>
            <person name="Postlethwait J."/>
            <person name="Bobe J."/>
            <person name="Wedekind C."/>
            <person name="Guiguen Y."/>
        </authorList>
    </citation>
    <scope>NUCLEOTIDE SEQUENCE [LARGE SCALE GENOMIC DNA]</scope>
    <source>
        <strain evidence="2">Cs_M1</strain>
        <tissue evidence="2">Blood</tissue>
    </source>
</reference>
<proteinExistence type="predicted"/>
<protein>
    <submittedName>
        <fullName evidence="2">Uncharacterized protein</fullName>
    </submittedName>
</protein>
<evidence type="ECO:0000313" key="2">
    <source>
        <dbReference type="EMBL" id="KAK6295213.1"/>
    </source>
</evidence>
<dbReference type="EMBL" id="JAGTTL010000034">
    <property type="protein sequence ID" value="KAK6295213.1"/>
    <property type="molecule type" value="Genomic_DNA"/>
</dbReference>
<dbReference type="Proteomes" id="UP001356427">
    <property type="component" value="Unassembled WGS sequence"/>
</dbReference>
<accession>A0AAN8KPW0</accession>
<evidence type="ECO:0000313" key="3">
    <source>
        <dbReference type="Proteomes" id="UP001356427"/>
    </source>
</evidence>
<dbReference type="AlphaFoldDB" id="A0AAN8KPW0"/>
<sequence length="128" mass="14419">MMPNTTRKDSHPAKRPVMDGRSPRLPQSPLKMSARHQEKENCPTPQRSPAPSPLKIAQKRGSPFKPAVVTGSFYGKRKPLYLTPLERKMLNETKSPPRLTTVDPYGILTDAEKKRMINSNKVKKVATE</sequence>
<comment type="caution">
    <text evidence="2">The sequence shown here is derived from an EMBL/GenBank/DDBJ whole genome shotgun (WGS) entry which is preliminary data.</text>
</comment>
<name>A0AAN8KPW0_9TELE</name>
<feature type="compositionally biased region" description="Basic and acidic residues" evidence="1">
    <location>
        <begin position="1"/>
        <end position="22"/>
    </location>
</feature>
<gene>
    <name evidence="2" type="ORF">J4Q44_G00344390</name>
</gene>
<feature type="region of interest" description="Disordered" evidence="1">
    <location>
        <begin position="1"/>
        <end position="67"/>
    </location>
</feature>